<evidence type="ECO:0000313" key="12">
    <source>
        <dbReference type="EMBL" id="USS01885.1"/>
    </source>
</evidence>
<keyword evidence="6" id="KW-0479">Metal-binding</keyword>
<dbReference type="GO" id="GO:0005737">
    <property type="term" value="C:cytoplasm"/>
    <property type="evidence" value="ECO:0007669"/>
    <property type="project" value="TreeGrafter"/>
</dbReference>
<dbReference type="InterPro" id="IPR006171">
    <property type="entry name" value="TOPRIM_dom"/>
</dbReference>
<evidence type="ECO:0000256" key="4">
    <source>
        <dbReference type="ARBA" id="ARBA00022695"/>
    </source>
</evidence>
<dbReference type="CDD" id="cd00188">
    <property type="entry name" value="TOPRIM"/>
    <property type="match status" value="1"/>
</dbReference>
<dbReference type="GeneID" id="303561627"/>
<keyword evidence="5" id="KW-0235">DNA replication</keyword>
<dbReference type="SMART" id="SM00400">
    <property type="entry name" value="ZnF_CHCC"/>
    <property type="match status" value="1"/>
</dbReference>
<dbReference type="InterPro" id="IPR002694">
    <property type="entry name" value="Znf_CHC2"/>
</dbReference>
<dbReference type="EMBL" id="CP099799">
    <property type="protein sequence ID" value="USS01885.1"/>
    <property type="molecule type" value="Genomic_DNA"/>
</dbReference>
<evidence type="ECO:0000256" key="2">
    <source>
        <dbReference type="ARBA" id="ARBA00022515"/>
    </source>
</evidence>
<keyword evidence="2" id="KW-0639">Primosome</keyword>
<dbReference type="InterPro" id="IPR025662">
    <property type="entry name" value="Sigma_54_int_dom_ATP-bd_1"/>
</dbReference>
<feature type="domain" description="Toprim" evidence="10">
    <location>
        <begin position="178"/>
        <end position="253"/>
    </location>
</feature>
<dbReference type="EMBL" id="CP023671">
    <property type="protein sequence ID" value="AYE35289.1"/>
    <property type="molecule type" value="Genomic_DNA"/>
</dbReference>
<dbReference type="AlphaFoldDB" id="A0A9N7JNM9"/>
<dbReference type="GO" id="GO:0003899">
    <property type="term" value="F:DNA-directed RNA polymerase activity"/>
    <property type="evidence" value="ECO:0007669"/>
    <property type="project" value="InterPro"/>
</dbReference>
<dbReference type="GO" id="GO:0008270">
    <property type="term" value="F:zinc ion binding"/>
    <property type="evidence" value="ECO:0007669"/>
    <property type="project" value="UniProtKB-KW"/>
</dbReference>
<name>A0A9N7JNM9_CLOSE</name>
<evidence type="ECO:0000256" key="3">
    <source>
        <dbReference type="ARBA" id="ARBA00022679"/>
    </source>
</evidence>
<dbReference type="InterPro" id="IPR036977">
    <property type="entry name" value="DNA_primase_Znf_CHC2"/>
</dbReference>
<reference evidence="11 13" key="1">
    <citation type="submission" date="2017-09" db="EMBL/GenBank/DDBJ databases">
        <authorList>
            <person name="Thomas P."/>
            <person name="Seyboldt C."/>
        </authorList>
    </citation>
    <scope>NUCLEOTIDE SEQUENCE [LARGE SCALE GENOMIC DNA]</scope>
    <source>
        <strain evidence="11 13">DSM 7534</strain>
    </source>
</reference>
<gene>
    <name evidence="11" type="ORF">CP523_13120</name>
    <name evidence="12" type="ORF">NH397_05500</name>
</gene>
<evidence type="ECO:0000256" key="7">
    <source>
        <dbReference type="ARBA" id="ARBA00022771"/>
    </source>
</evidence>
<dbReference type="GO" id="GO:0006269">
    <property type="term" value="P:DNA replication, synthesis of primer"/>
    <property type="evidence" value="ECO:0007669"/>
    <property type="project" value="UniProtKB-KW"/>
</dbReference>
<keyword evidence="8" id="KW-0862">Zinc</keyword>
<keyword evidence="9" id="KW-0804">Transcription</keyword>
<keyword evidence="7" id="KW-0863">Zinc-finger</keyword>
<dbReference type="SUPFAM" id="SSF57783">
    <property type="entry name" value="Zinc beta-ribbon"/>
    <property type="match status" value="1"/>
</dbReference>
<dbReference type="Gene3D" id="3.40.1360.10">
    <property type="match status" value="1"/>
</dbReference>
<dbReference type="PROSITE" id="PS00675">
    <property type="entry name" value="SIGMA54_INTERACT_1"/>
    <property type="match status" value="1"/>
</dbReference>
<dbReference type="PANTHER" id="PTHR30313">
    <property type="entry name" value="DNA PRIMASE"/>
    <property type="match status" value="1"/>
</dbReference>
<dbReference type="KEGG" id="csep:CP523_13120"/>
<reference evidence="12" key="2">
    <citation type="submission" date="2022-06" db="EMBL/GenBank/DDBJ databases">
        <authorList>
            <person name="Holder M.E."/>
            <person name="Ajami N.J."/>
            <person name="Petrosino J.F."/>
        </authorList>
    </citation>
    <scope>NUCLEOTIDE SEQUENCE</scope>
    <source>
        <strain evidence="12">RMA 8861</strain>
    </source>
</reference>
<evidence type="ECO:0000256" key="8">
    <source>
        <dbReference type="ARBA" id="ARBA00022833"/>
    </source>
</evidence>
<keyword evidence="1" id="KW-0240">DNA-directed RNA polymerase</keyword>
<keyword evidence="4" id="KW-0548">Nucleotidyltransferase</keyword>
<evidence type="ECO:0000259" key="10">
    <source>
        <dbReference type="PROSITE" id="PS50880"/>
    </source>
</evidence>
<dbReference type="InterPro" id="IPR050219">
    <property type="entry name" value="DnaG_primase"/>
</dbReference>
<dbReference type="Gene3D" id="3.90.580.10">
    <property type="entry name" value="Zinc finger, CHC2-type domain"/>
    <property type="match status" value="1"/>
</dbReference>
<evidence type="ECO:0000256" key="6">
    <source>
        <dbReference type="ARBA" id="ARBA00022723"/>
    </source>
</evidence>
<protein>
    <submittedName>
        <fullName evidence="12">CHC2 zinc finger domain-containing protein</fullName>
    </submittedName>
    <submittedName>
        <fullName evidence="11">DNA primase</fullName>
    </submittedName>
</protein>
<dbReference type="OrthoDB" id="9763644at2"/>
<evidence type="ECO:0000313" key="11">
    <source>
        <dbReference type="EMBL" id="AYE35289.1"/>
    </source>
</evidence>
<evidence type="ECO:0000256" key="9">
    <source>
        <dbReference type="ARBA" id="ARBA00023163"/>
    </source>
</evidence>
<dbReference type="Proteomes" id="UP001055437">
    <property type="component" value="Chromosome"/>
</dbReference>
<dbReference type="GO" id="GO:0003677">
    <property type="term" value="F:DNA binding"/>
    <property type="evidence" value="ECO:0007669"/>
    <property type="project" value="InterPro"/>
</dbReference>
<evidence type="ECO:0000256" key="1">
    <source>
        <dbReference type="ARBA" id="ARBA00022478"/>
    </source>
</evidence>
<proteinExistence type="predicted"/>
<keyword evidence="14" id="KW-1185">Reference proteome</keyword>
<evidence type="ECO:0000256" key="5">
    <source>
        <dbReference type="ARBA" id="ARBA00022705"/>
    </source>
</evidence>
<dbReference type="GO" id="GO:1990077">
    <property type="term" value="C:primosome complex"/>
    <property type="evidence" value="ECO:0007669"/>
    <property type="project" value="UniProtKB-KW"/>
</dbReference>
<dbReference type="GO" id="GO:0000428">
    <property type="term" value="C:DNA-directed RNA polymerase complex"/>
    <property type="evidence" value="ECO:0007669"/>
    <property type="project" value="UniProtKB-KW"/>
</dbReference>
<dbReference type="PROSITE" id="PS50880">
    <property type="entry name" value="TOPRIM"/>
    <property type="match status" value="1"/>
</dbReference>
<keyword evidence="3" id="KW-0808">Transferase</keyword>
<accession>A0A9N7JNM9</accession>
<evidence type="ECO:0000313" key="13">
    <source>
        <dbReference type="Proteomes" id="UP000280586"/>
    </source>
</evidence>
<dbReference type="PANTHER" id="PTHR30313:SF2">
    <property type="entry name" value="DNA PRIMASE"/>
    <property type="match status" value="1"/>
</dbReference>
<sequence length="864" mass="99820">MDIGDINLKELIERETGNKFNRQGYIPCPFHNEKTPSLSVKFHPNINKYKFKCFGCDVGGDAIDFISNFKGIDFNASKKYLGMEVHKSKKEQLEDKVKSFIEWEFTKYREEQDLLGIFTFVNKDNDPIYFKAKFMDHKEGKKKHGYYHFENEKVKASRGYDEIPYNLYNTIEGIKKDYAIVVVEGEKDANTINSLLRNENYVATSFKGITKELSYFTGARIYVCSDTGIAGEQYKWKIYNELFTTSREFKFINLPGLKSLGNNKDVTDWIEFGHDKKDLLNAFNRSLDLKTRYELQQNLNGVFKWIYNRKDDDFFKEYITNFKIIEAKRMKFIDEDKEGIKLILKSNTGETFEKTGFSTVFDDTKSFKNFLGTMDLSFIGDIKALTEFKIWINKYFALENEEIHNGAKFIEKDKKLFFATSNGAISDSGIDISIKCKGNMAENLIDIQEITQEEFKSIRKHLFKFATSEKTISIIGTVINNLAIYQNKAIGNKQHHLLMIGESGSGKSTILDNVIAPILNANKNDIKSIGLTSPFGIIKSLSEGNYPLLLEEFKPSALDRFKISKLSEILRNSYDGTSVSRGNRSLETTEFKLDRPIIMAGEESYANNEKALIERSCIIYLSKNERTLEHTKAMKWLMDNQQLLNKLGRSLIDIILNLTIEEYSDIRKLGESKITELINRPLNTALNIYCGMQILNKLAIKLETKEFKGFEKFLIENIKTEVLEDGQEVNSVVETMLLTFNQMLEDSRVLNPECVFKVKNNVVLIKTSEMINLLYEHTTRFGTDVIPLKLKDFKKQAKKSGYILNESIPTKMKQVNGNWKTVRMDEYDIEKLRDLKMYEIVEPIFEVVTETEQRFEGTTTECPF</sequence>
<dbReference type="RefSeq" id="WP_066677865.1">
    <property type="nucleotide sequence ID" value="NZ_CABMIZ010000032.1"/>
</dbReference>
<dbReference type="Pfam" id="PF01807">
    <property type="entry name" value="Zn_ribbon_DnaG"/>
    <property type="match status" value="1"/>
</dbReference>
<evidence type="ECO:0000313" key="14">
    <source>
        <dbReference type="Proteomes" id="UP001055437"/>
    </source>
</evidence>
<organism evidence="11 13">
    <name type="scientific">Clostridium septicum</name>
    <dbReference type="NCBI Taxonomy" id="1504"/>
    <lineage>
        <taxon>Bacteria</taxon>
        <taxon>Bacillati</taxon>
        <taxon>Bacillota</taxon>
        <taxon>Clostridia</taxon>
        <taxon>Eubacteriales</taxon>
        <taxon>Clostridiaceae</taxon>
        <taxon>Clostridium</taxon>
    </lineage>
</organism>
<dbReference type="Proteomes" id="UP000280586">
    <property type="component" value="Chromosome"/>
</dbReference>